<accession>F8B231</accession>
<dbReference type="HOGENOM" id="CLU_046737_12_2_11"/>
<keyword evidence="6" id="KW-1185">Reference proteome</keyword>
<protein>
    <submittedName>
        <fullName evidence="5">Heat shock protein Hsp20</fullName>
    </submittedName>
</protein>
<dbReference type="Proteomes" id="UP000001549">
    <property type="component" value="Chromosome"/>
</dbReference>
<dbReference type="KEGG" id="fsy:FsymDg_1437"/>
<dbReference type="AlphaFoldDB" id="F8B231"/>
<feature type="compositionally biased region" description="Polar residues" evidence="3">
    <location>
        <begin position="170"/>
        <end position="184"/>
    </location>
</feature>
<evidence type="ECO:0000256" key="1">
    <source>
        <dbReference type="PROSITE-ProRule" id="PRU00285"/>
    </source>
</evidence>
<dbReference type="InterPro" id="IPR008978">
    <property type="entry name" value="HSP20-like_chaperone"/>
</dbReference>
<dbReference type="Gene3D" id="2.60.40.790">
    <property type="match status" value="1"/>
</dbReference>
<dbReference type="eggNOG" id="COG0071">
    <property type="taxonomic scope" value="Bacteria"/>
</dbReference>
<evidence type="ECO:0000259" key="4">
    <source>
        <dbReference type="PROSITE" id="PS01031"/>
    </source>
</evidence>
<dbReference type="CDD" id="cd06464">
    <property type="entry name" value="ACD_sHsps-like"/>
    <property type="match status" value="1"/>
</dbReference>
<name>F8B231_9ACTN</name>
<dbReference type="Pfam" id="PF00011">
    <property type="entry name" value="HSP20"/>
    <property type="match status" value="1"/>
</dbReference>
<dbReference type="PROSITE" id="PS01031">
    <property type="entry name" value="SHSP"/>
    <property type="match status" value="1"/>
</dbReference>
<gene>
    <name evidence="5" type="ordered locus">FsymDg_1437</name>
</gene>
<organism evidence="5 6">
    <name type="scientific">Candidatus Protofrankia datiscae</name>
    <dbReference type="NCBI Taxonomy" id="2716812"/>
    <lineage>
        <taxon>Bacteria</taxon>
        <taxon>Bacillati</taxon>
        <taxon>Actinomycetota</taxon>
        <taxon>Actinomycetes</taxon>
        <taxon>Frankiales</taxon>
        <taxon>Frankiaceae</taxon>
        <taxon>Protofrankia</taxon>
    </lineage>
</organism>
<dbReference type="EMBL" id="CP002801">
    <property type="protein sequence ID" value="AEH08905.1"/>
    <property type="molecule type" value="Genomic_DNA"/>
</dbReference>
<evidence type="ECO:0000313" key="6">
    <source>
        <dbReference type="Proteomes" id="UP000001549"/>
    </source>
</evidence>
<comment type="similarity">
    <text evidence="1 2">Belongs to the small heat shock protein (HSP20) family.</text>
</comment>
<dbReference type="SUPFAM" id="SSF49764">
    <property type="entry name" value="HSP20-like chaperones"/>
    <property type="match status" value="1"/>
</dbReference>
<feature type="domain" description="SHSP" evidence="4">
    <location>
        <begin position="45"/>
        <end position="156"/>
    </location>
</feature>
<sequence>MTVPSVLSRPGPLARRGWDPFAEFGDLYERMGRLLDVSFPELTARERRSWAPAVDVEETEDSYLIDADLPGVPAPAVNIDVRGNEVTIAAEITERERSGVMRQQARRTGRYEYAVRLPGDVNAESSEARLADGVLQLRLSKVSATSSRHVPVLEAGEKNGRSEQAGGATASGQSTESGFRPATS</sequence>
<dbReference type="STRING" id="656024.FsymDg_1437"/>
<proteinExistence type="inferred from homology"/>
<evidence type="ECO:0000313" key="5">
    <source>
        <dbReference type="EMBL" id="AEH08905.1"/>
    </source>
</evidence>
<dbReference type="InterPro" id="IPR002068">
    <property type="entry name" value="A-crystallin/Hsp20_dom"/>
</dbReference>
<feature type="region of interest" description="Disordered" evidence="3">
    <location>
        <begin position="143"/>
        <end position="184"/>
    </location>
</feature>
<evidence type="ECO:0000256" key="2">
    <source>
        <dbReference type="RuleBase" id="RU003616"/>
    </source>
</evidence>
<reference evidence="5 6" key="1">
    <citation type="submission" date="2011-05" db="EMBL/GenBank/DDBJ databases">
        <title>Complete sequence of chromosome of Frankia symbiont of Datisca glomerata.</title>
        <authorList>
            <consortium name="US DOE Joint Genome Institute"/>
            <person name="Lucas S."/>
            <person name="Han J."/>
            <person name="Lapidus A."/>
            <person name="Cheng J.-F."/>
            <person name="Goodwin L."/>
            <person name="Pitluck S."/>
            <person name="Peters L."/>
            <person name="Mikhailova N."/>
            <person name="Chertkov O."/>
            <person name="Teshima H."/>
            <person name="Han C."/>
            <person name="Tapia R."/>
            <person name="Land M."/>
            <person name="Hauser L."/>
            <person name="Kyrpides N."/>
            <person name="Ivanova N."/>
            <person name="Pagani I."/>
            <person name="Berry A."/>
            <person name="Pawlowski K."/>
            <person name="Persson T."/>
            <person name="Vanden Heuvel B."/>
            <person name="Benson D."/>
            <person name="Woyke T."/>
        </authorList>
    </citation>
    <scope>NUCLEOTIDE SEQUENCE [LARGE SCALE GENOMIC DNA]</scope>
    <source>
        <strain evidence="6">4085684</strain>
    </source>
</reference>
<dbReference type="PANTHER" id="PTHR11527">
    <property type="entry name" value="HEAT-SHOCK PROTEIN 20 FAMILY MEMBER"/>
    <property type="match status" value="1"/>
</dbReference>
<evidence type="ECO:0000256" key="3">
    <source>
        <dbReference type="SAM" id="MobiDB-lite"/>
    </source>
</evidence>
<dbReference type="InterPro" id="IPR031107">
    <property type="entry name" value="Small_HSP"/>
</dbReference>
<keyword evidence="5" id="KW-0346">Stress response</keyword>
<dbReference type="RefSeq" id="WP_013872869.1">
    <property type="nucleotide sequence ID" value="NC_015656.1"/>
</dbReference>